<dbReference type="EMBL" id="JAPFCC010000001">
    <property type="protein sequence ID" value="MCW7554821.1"/>
    <property type="molecule type" value="Genomic_DNA"/>
</dbReference>
<evidence type="ECO:0000313" key="3">
    <source>
        <dbReference type="Proteomes" id="UP001209854"/>
    </source>
</evidence>
<accession>A0ABT3MZL4</accession>
<dbReference type="RefSeq" id="WP_262564586.1">
    <property type="nucleotide sequence ID" value="NZ_JAPFCC010000001.1"/>
</dbReference>
<reference evidence="2 3" key="1">
    <citation type="submission" date="2022-10" db="EMBL/GenBank/DDBJ databases">
        <title>High-quality genome sequences of two octocoral-associated bacteria, Endozoicomonas euniceicola EF212 and Endozoicomonas gorgoniicola PS125.</title>
        <authorList>
            <person name="Chiou Y.-J."/>
            <person name="Chen Y.-H."/>
        </authorList>
    </citation>
    <scope>NUCLEOTIDE SEQUENCE [LARGE SCALE GENOMIC DNA]</scope>
    <source>
        <strain evidence="2 3">PS125</strain>
    </source>
</reference>
<protein>
    <submittedName>
        <fullName evidence="2">Nuclear transport factor 2 family protein</fullName>
    </submittedName>
</protein>
<organism evidence="2 3">
    <name type="scientific">Endozoicomonas gorgoniicola</name>
    <dbReference type="NCBI Taxonomy" id="1234144"/>
    <lineage>
        <taxon>Bacteria</taxon>
        <taxon>Pseudomonadati</taxon>
        <taxon>Pseudomonadota</taxon>
        <taxon>Gammaproteobacteria</taxon>
        <taxon>Oceanospirillales</taxon>
        <taxon>Endozoicomonadaceae</taxon>
        <taxon>Endozoicomonas</taxon>
    </lineage>
</organism>
<comment type="caution">
    <text evidence="2">The sequence shown here is derived from an EMBL/GenBank/DDBJ whole genome shotgun (WGS) entry which is preliminary data.</text>
</comment>
<dbReference type="Proteomes" id="UP001209854">
    <property type="component" value="Unassembled WGS sequence"/>
</dbReference>
<gene>
    <name evidence="2" type="ORF">NX722_19800</name>
</gene>
<name>A0ABT3MZL4_9GAMM</name>
<evidence type="ECO:0000313" key="2">
    <source>
        <dbReference type="EMBL" id="MCW7554821.1"/>
    </source>
</evidence>
<dbReference type="InterPro" id="IPR037401">
    <property type="entry name" value="SnoaL-like"/>
</dbReference>
<proteinExistence type="predicted"/>
<dbReference type="Gene3D" id="3.10.450.50">
    <property type="match status" value="1"/>
</dbReference>
<feature type="domain" description="SnoaL-like" evidence="1">
    <location>
        <begin position="15"/>
        <end position="74"/>
    </location>
</feature>
<dbReference type="Pfam" id="PF12680">
    <property type="entry name" value="SnoaL_2"/>
    <property type="match status" value="1"/>
</dbReference>
<dbReference type="InterPro" id="IPR032710">
    <property type="entry name" value="NTF2-like_dom_sf"/>
</dbReference>
<keyword evidence="3" id="KW-1185">Reference proteome</keyword>
<evidence type="ECO:0000259" key="1">
    <source>
        <dbReference type="Pfam" id="PF12680"/>
    </source>
</evidence>
<dbReference type="SUPFAM" id="SSF54427">
    <property type="entry name" value="NTF2-like"/>
    <property type="match status" value="1"/>
</dbReference>
<sequence length="123" mass="14080">MSHHVLAEVLAASKQWVKHFNQGDADYCVSAYLPDAVMQADPMGEYAGKDNIDNFWRPFIQSGASDLHYTEIWLKQVSNEKVHLGANWSMNVGKGVITQEEWVKNDAGVWKLSQDFFEIKEQY</sequence>